<accession>A0A0G0U1L8</accession>
<evidence type="ECO:0000313" key="2">
    <source>
        <dbReference type="EMBL" id="KKR83004.1"/>
    </source>
</evidence>
<protein>
    <submittedName>
        <fullName evidence="2">Uncharacterized protein</fullName>
    </submittedName>
</protein>
<name>A0A0G0U1L8_9BACT</name>
<comment type="caution">
    <text evidence="2">The sequence shown here is derived from an EMBL/GenBank/DDBJ whole genome shotgun (WGS) entry which is preliminary data.</text>
</comment>
<dbReference type="Proteomes" id="UP000034601">
    <property type="component" value="Unassembled WGS sequence"/>
</dbReference>
<sequence length="201" mass="23458">MNKFFPAEMKRKILSLIFILGLVYLILPGPTKIEDFPPLTPSLKSTLEGDTIQNPNIAAYFSDFRRDYITDYYKQKFASLHIFGRILPPLTLNHPPEYAYQYIRDQQESTFLEEYVYPLRESFFVNGYEPEVENRIYNRGSDFTGNHIIVRNNGVGEELFFNSKATVRFYPTNILGRVLVYTGIWLAAVLIYKLFLKALKD</sequence>
<organism evidence="2 3">
    <name type="scientific">Candidatus Daviesbacteria bacterium GW2011_GWA2_40_9</name>
    <dbReference type="NCBI Taxonomy" id="1618424"/>
    <lineage>
        <taxon>Bacteria</taxon>
        <taxon>Candidatus Daviesiibacteriota</taxon>
    </lineage>
</organism>
<keyword evidence="1" id="KW-0812">Transmembrane</keyword>
<keyword evidence="1" id="KW-0472">Membrane</keyword>
<keyword evidence="1" id="KW-1133">Transmembrane helix</keyword>
<dbReference type="AlphaFoldDB" id="A0A0G0U1L8"/>
<reference evidence="2 3" key="1">
    <citation type="journal article" date="2015" name="Nature">
        <title>rRNA introns, odd ribosomes, and small enigmatic genomes across a large radiation of phyla.</title>
        <authorList>
            <person name="Brown C.T."/>
            <person name="Hug L.A."/>
            <person name="Thomas B.C."/>
            <person name="Sharon I."/>
            <person name="Castelle C.J."/>
            <person name="Singh A."/>
            <person name="Wilkins M.J."/>
            <person name="Williams K.H."/>
            <person name="Banfield J.F."/>
        </authorList>
    </citation>
    <scope>NUCLEOTIDE SEQUENCE [LARGE SCALE GENOMIC DNA]</scope>
</reference>
<evidence type="ECO:0000313" key="3">
    <source>
        <dbReference type="Proteomes" id="UP000034601"/>
    </source>
</evidence>
<proteinExistence type="predicted"/>
<dbReference type="EMBL" id="LCAB01000008">
    <property type="protein sequence ID" value="KKR83004.1"/>
    <property type="molecule type" value="Genomic_DNA"/>
</dbReference>
<feature type="transmembrane region" description="Helical" evidence="1">
    <location>
        <begin position="178"/>
        <end position="196"/>
    </location>
</feature>
<evidence type="ECO:0000256" key="1">
    <source>
        <dbReference type="SAM" id="Phobius"/>
    </source>
</evidence>
<gene>
    <name evidence="2" type="ORF">UU29_C0008G0113</name>
</gene>